<reference evidence="3 4" key="1">
    <citation type="submission" date="2023-05" db="EMBL/GenBank/DDBJ databases">
        <title>Streptantibioticus silvisoli sp. nov., acidotolerant actinomycetes 1 from pine litter.</title>
        <authorList>
            <person name="Swiecimska M."/>
            <person name="Golinska P."/>
            <person name="Sangal V."/>
            <person name="Wachnowicz B."/>
            <person name="Goodfellow M."/>
        </authorList>
    </citation>
    <scope>NUCLEOTIDE SEQUENCE [LARGE SCALE GENOMIC DNA]</scope>
    <source>
        <strain evidence="3 4">SL54</strain>
    </source>
</reference>
<dbReference type="PANTHER" id="PTHR10488">
    <property type="entry name" value="GLYCINE AMIDINOTRANSFERASE, MITOCHONDRIAL"/>
    <property type="match status" value="1"/>
</dbReference>
<name>A0ABT6VRN9_9ACTN</name>
<dbReference type="Proteomes" id="UP001156398">
    <property type="component" value="Unassembled WGS sequence"/>
</dbReference>
<dbReference type="EMBL" id="JAAGKO020000001">
    <property type="protein sequence ID" value="MDI5961134.1"/>
    <property type="molecule type" value="Genomic_DNA"/>
</dbReference>
<keyword evidence="2" id="KW-0808">Transferase</keyword>
<proteinExistence type="inferred from homology"/>
<comment type="caution">
    <text evidence="3">The sequence shown here is derived from an EMBL/GenBank/DDBJ whole genome shotgun (WGS) entry which is preliminary data.</text>
</comment>
<keyword evidence="4" id="KW-1185">Reference proteome</keyword>
<evidence type="ECO:0000256" key="2">
    <source>
        <dbReference type="ARBA" id="ARBA00022679"/>
    </source>
</evidence>
<dbReference type="Gene3D" id="3.75.10.10">
    <property type="entry name" value="L-arginine/glycine Amidinotransferase, Chain A"/>
    <property type="match status" value="1"/>
</dbReference>
<dbReference type="RefSeq" id="WP_271323343.1">
    <property type="nucleotide sequence ID" value="NZ_JAAGKO020000001.1"/>
</dbReference>
<evidence type="ECO:0000313" key="4">
    <source>
        <dbReference type="Proteomes" id="UP001156398"/>
    </source>
</evidence>
<evidence type="ECO:0000313" key="3">
    <source>
        <dbReference type="EMBL" id="MDI5961134.1"/>
    </source>
</evidence>
<organism evidence="3 4">
    <name type="scientific">Streptantibioticus silvisoli</name>
    <dbReference type="NCBI Taxonomy" id="2705255"/>
    <lineage>
        <taxon>Bacteria</taxon>
        <taxon>Bacillati</taxon>
        <taxon>Actinomycetota</taxon>
        <taxon>Actinomycetes</taxon>
        <taxon>Kitasatosporales</taxon>
        <taxon>Streptomycetaceae</taxon>
        <taxon>Streptantibioticus</taxon>
    </lineage>
</organism>
<gene>
    <name evidence="3" type="ORF">POF43_000080</name>
</gene>
<protein>
    <submittedName>
        <fullName evidence="3">Inosamine-phosphate amidinotransferase 1</fullName>
    </submittedName>
</protein>
<sequence length="375" mass="40955">MTITNNHPGFGTATLEPPVDVRRRACSADEFSPLREIVVGRAAGAVIPQASDPSAWLTLYSHLDAGQVAAVDGGALPQQVIEESEEDLETLAETLRGLGVVVHRPSSVDHAAPFSTPHWDSASGMYSYCPRDLTLIVGETIIETPSPVRARYHELDGLRELFRGYLLAGSAWISAPKPQLRDSLYGVGRDGLPVLTEDEPAFEAANVLRCGRDLFYQVSTSGNEFGRIWLESLLGPQGYRVHPVRDVYPHTHLDSTISLLRPGLVLLNPSRVTEDNIPGPLRDWDRIWCPEMRETGVSATGQSLSSPWLGMNLLMVNPELAVVDSAQHELIARLERHGISVLPHTLRHDRALGGGFHCVTLDTVRDAPAGADYFG</sequence>
<dbReference type="PANTHER" id="PTHR10488:SF1">
    <property type="entry name" value="GLYCINE AMIDINOTRANSFERASE, MITOCHONDRIAL"/>
    <property type="match status" value="1"/>
</dbReference>
<dbReference type="InterPro" id="IPR033195">
    <property type="entry name" value="AmidinoTrfase"/>
</dbReference>
<accession>A0ABT6VRN9</accession>
<comment type="similarity">
    <text evidence="1">Belongs to the amidinotransferase family.</text>
</comment>
<evidence type="ECO:0000256" key="1">
    <source>
        <dbReference type="ARBA" id="ARBA00006943"/>
    </source>
</evidence>
<dbReference type="SUPFAM" id="SSF55909">
    <property type="entry name" value="Pentein"/>
    <property type="match status" value="1"/>
</dbReference>